<sequence length="64" mass="7796">MMKYLWNKLRLKSNYLCLDKLSIGREHKLFMYEKTVLHFIFSIPFHNSSERDGCARKWCAGKRR</sequence>
<reference evidence="1 2" key="1">
    <citation type="submission" date="2012-09" db="EMBL/GenBank/DDBJ databases">
        <title>The Genome Sequence of Bacteroides oleiciplenus YIT 12058.</title>
        <authorList>
            <consortium name="The Broad Institute Genome Sequencing Platform"/>
            <person name="Earl A."/>
            <person name="Ward D."/>
            <person name="Feldgarden M."/>
            <person name="Gevers D."/>
            <person name="Morotomi M."/>
            <person name="Walker B."/>
            <person name="Young S.K."/>
            <person name="Zeng Q."/>
            <person name="Gargeya S."/>
            <person name="Fitzgerald M."/>
            <person name="Haas B."/>
            <person name="Abouelleil A."/>
            <person name="Alvarado L."/>
            <person name="Arachchi H.M."/>
            <person name="Berlin A.M."/>
            <person name="Chapman S.B."/>
            <person name="Goldberg J."/>
            <person name="Griggs A."/>
            <person name="Gujja S."/>
            <person name="Hansen M."/>
            <person name="Howarth C."/>
            <person name="Imamovic A."/>
            <person name="Larimer J."/>
            <person name="McCowen C."/>
            <person name="Montmayeur A."/>
            <person name="Murphy C."/>
            <person name="Neiman D."/>
            <person name="Pearson M."/>
            <person name="Priest M."/>
            <person name="Roberts A."/>
            <person name="Saif S."/>
            <person name="Shea T."/>
            <person name="Sisk P."/>
            <person name="Sykes S."/>
            <person name="Wortman J."/>
            <person name="Nusbaum C."/>
            <person name="Birren B."/>
        </authorList>
    </citation>
    <scope>NUCLEOTIDE SEQUENCE [LARGE SCALE GENOMIC DNA]</scope>
    <source>
        <strain evidence="1 2">YIT 12058</strain>
    </source>
</reference>
<gene>
    <name evidence="1" type="ORF">HMPREF9447_04516</name>
</gene>
<accession>K9DU81</accession>
<dbReference type="STRING" id="742727.HMPREF9447_04516"/>
<name>K9DU81_9BACE</name>
<dbReference type="AlphaFoldDB" id="K9DU81"/>
<evidence type="ECO:0000313" key="1">
    <source>
        <dbReference type="EMBL" id="EKU88459.1"/>
    </source>
</evidence>
<dbReference type="EMBL" id="ADLF01000021">
    <property type="protein sequence ID" value="EKU88459.1"/>
    <property type="molecule type" value="Genomic_DNA"/>
</dbReference>
<dbReference type="HOGENOM" id="CLU_2858438_0_0_10"/>
<comment type="caution">
    <text evidence="1">The sequence shown here is derived from an EMBL/GenBank/DDBJ whole genome shotgun (WGS) entry which is preliminary data.</text>
</comment>
<evidence type="ECO:0000313" key="2">
    <source>
        <dbReference type="Proteomes" id="UP000009872"/>
    </source>
</evidence>
<keyword evidence="2" id="KW-1185">Reference proteome</keyword>
<protein>
    <submittedName>
        <fullName evidence="1">Uncharacterized protein</fullName>
    </submittedName>
</protein>
<dbReference type="Proteomes" id="UP000009872">
    <property type="component" value="Unassembled WGS sequence"/>
</dbReference>
<proteinExistence type="predicted"/>
<organism evidence="1 2">
    <name type="scientific">Bacteroides oleiciplenus YIT 12058</name>
    <dbReference type="NCBI Taxonomy" id="742727"/>
    <lineage>
        <taxon>Bacteria</taxon>
        <taxon>Pseudomonadati</taxon>
        <taxon>Bacteroidota</taxon>
        <taxon>Bacteroidia</taxon>
        <taxon>Bacteroidales</taxon>
        <taxon>Bacteroidaceae</taxon>
        <taxon>Bacteroides</taxon>
    </lineage>
</organism>